<accession>A0AAD2G2K7</accession>
<keyword evidence="3" id="KW-1185">Reference proteome</keyword>
<dbReference type="Proteomes" id="UP001295423">
    <property type="component" value="Unassembled WGS sequence"/>
</dbReference>
<gene>
    <name evidence="2" type="ORF">CYCCA115_LOCUS18535</name>
</gene>
<dbReference type="AlphaFoldDB" id="A0AAD2G2K7"/>
<organism evidence="2 3">
    <name type="scientific">Cylindrotheca closterium</name>
    <dbReference type="NCBI Taxonomy" id="2856"/>
    <lineage>
        <taxon>Eukaryota</taxon>
        <taxon>Sar</taxon>
        <taxon>Stramenopiles</taxon>
        <taxon>Ochrophyta</taxon>
        <taxon>Bacillariophyta</taxon>
        <taxon>Bacillariophyceae</taxon>
        <taxon>Bacillariophycidae</taxon>
        <taxon>Bacillariales</taxon>
        <taxon>Bacillariaceae</taxon>
        <taxon>Cylindrotheca</taxon>
    </lineage>
</organism>
<reference evidence="2" key="1">
    <citation type="submission" date="2023-08" db="EMBL/GenBank/DDBJ databases">
        <authorList>
            <person name="Audoor S."/>
            <person name="Bilcke G."/>
        </authorList>
    </citation>
    <scope>NUCLEOTIDE SEQUENCE</scope>
</reference>
<feature type="domain" description="DUF6824" evidence="1">
    <location>
        <begin position="31"/>
        <end position="117"/>
    </location>
</feature>
<proteinExistence type="predicted"/>
<sequence length="137" mass="15778">MITLAEIRQQDIMNKTKDLFGPIYALRPEMDIVCERGTFANENPRNQVLIDKIRRALPDYDSASLHLKGRGAMITDFFTQVTSGGGRFLMRIHETTQEWKEINDKARRDKISYLFRDEARKARNVEASFAALENVAV</sequence>
<dbReference type="EMBL" id="CAKOGP040002047">
    <property type="protein sequence ID" value="CAJ1960119.1"/>
    <property type="molecule type" value="Genomic_DNA"/>
</dbReference>
<protein>
    <recommendedName>
        <fullName evidence="1">DUF6824 domain-containing protein</fullName>
    </recommendedName>
</protein>
<dbReference type="InterPro" id="IPR049227">
    <property type="entry name" value="DUF6824"/>
</dbReference>
<comment type="caution">
    <text evidence="2">The sequence shown here is derived from an EMBL/GenBank/DDBJ whole genome shotgun (WGS) entry which is preliminary data.</text>
</comment>
<evidence type="ECO:0000313" key="2">
    <source>
        <dbReference type="EMBL" id="CAJ1960119.1"/>
    </source>
</evidence>
<dbReference type="Pfam" id="PF20710">
    <property type="entry name" value="DUF6824"/>
    <property type="match status" value="1"/>
</dbReference>
<evidence type="ECO:0000259" key="1">
    <source>
        <dbReference type="Pfam" id="PF20710"/>
    </source>
</evidence>
<name>A0AAD2G2K7_9STRA</name>
<evidence type="ECO:0000313" key="3">
    <source>
        <dbReference type="Proteomes" id="UP001295423"/>
    </source>
</evidence>